<dbReference type="Pfam" id="PF07993">
    <property type="entry name" value="NAD_binding_4"/>
    <property type="match status" value="1"/>
</dbReference>
<evidence type="ECO:0000259" key="12">
    <source>
        <dbReference type="Pfam" id="PF07993"/>
    </source>
</evidence>
<evidence type="ECO:0000256" key="7">
    <source>
        <dbReference type="ARBA" id="ARBA00023098"/>
    </source>
</evidence>
<comment type="similarity">
    <text evidence="2 10">Belongs to the fatty acyl-CoA reductase family.</text>
</comment>
<evidence type="ECO:0000256" key="3">
    <source>
        <dbReference type="ARBA" id="ARBA00022516"/>
    </source>
</evidence>
<evidence type="ECO:0000256" key="8">
    <source>
        <dbReference type="ARBA" id="ARBA00023136"/>
    </source>
</evidence>
<keyword evidence="14" id="KW-1185">Reference proteome</keyword>
<gene>
    <name evidence="13" type="ORF">CEUTPL_LOCUS8412</name>
</gene>
<evidence type="ECO:0000256" key="1">
    <source>
        <dbReference type="ARBA" id="ARBA00004141"/>
    </source>
</evidence>
<dbReference type="EC" id="1.2.1.84" evidence="10"/>
<dbReference type="EMBL" id="OU892280">
    <property type="protein sequence ID" value="CAG9767858.1"/>
    <property type="molecule type" value="Genomic_DNA"/>
</dbReference>
<evidence type="ECO:0000256" key="6">
    <source>
        <dbReference type="ARBA" id="ARBA00022989"/>
    </source>
</evidence>
<evidence type="ECO:0000256" key="2">
    <source>
        <dbReference type="ARBA" id="ARBA00005928"/>
    </source>
</evidence>
<dbReference type="CDD" id="cd05236">
    <property type="entry name" value="FAR-N_SDR_e"/>
    <property type="match status" value="1"/>
</dbReference>
<dbReference type="PANTHER" id="PTHR11011:SF107">
    <property type="entry name" value="FATTY ACYL-COA REDUCTASE"/>
    <property type="match status" value="1"/>
</dbReference>
<dbReference type="InterPro" id="IPR036291">
    <property type="entry name" value="NAD(P)-bd_dom_sf"/>
</dbReference>
<feature type="transmembrane region" description="Helical" evidence="10">
    <location>
        <begin position="512"/>
        <end position="533"/>
    </location>
</feature>
<keyword evidence="6 10" id="KW-1133">Transmembrane helix</keyword>
<keyword evidence="5 10" id="KW-0521">NADP</keyword>
<evidence type="ECO:0000256" key="4">
    <source>
        <dbReference type="ARBA" id="ARBA00022692"/>
    </source>
</evidence>
<dbReference type="SUPFAM" id="SSF51735">
    <property type="entry name" value="NAD(P)-binding Rossmann-fold domains"/>
    <property type="match status" value="1"/>
</dbReference>
<dbReference type="GO" id="GO:0005777">
    <property type="term" value="C:peroxisome"/>
    <property type="evidence" value="ECO:0007669"/>
    <property type="project" value="TreeGrafter"/>
</dbReference>
<dbReference type="PANTHER" id="PTHR11011">
    <property type="entry name" value="MALE STERILITY PROTEIN 2-RELATED"/>
    <property type="match status" value="1"/>
</dbReference>
<dbReference type="AlphaFoldDB" id="A0A9N9MQ61"/>
<dbReference type="Gene3D" id="3.40.50.720">
    <property type="entry name" value="NAD(P)-binding Rossmann-like Domain"/>
    <property type="match status" value="1"/>
</dbReference>
<keyword evidence="10" id="KW-0560">Oxidoreductase</keyword>
<dbReference type="GO" id="GO:0102965">
    <property type="term" value="F:alcohol-forming long-chain fatty acyl-CoA reductase activity"/>
    <property type="evidence" value="ECO:0007669"/>
    <property type="project" value="UniProtKB-EC"/>
</dbReference>
<keyword evidence="4 10" id="KW-0812">Transmembrane</keyword>
<name>A0A9N9MQ61_9CUCU</name>
<keyword evidence="8 10" id="KW-0472">Membrane</keyword>
<keyword evidence="3 10" id="KW-0444">Lipid biosynthesis</keyword>
<dbReference type="GO" id="GO:0080019">
    <property type="term" value="F:alcohol-forming very long-chain fatty acyl-CoA reductase activity"/>
    <property type="evidence" value="ECO:0007669"/>
    <property type="project" value="InterPro"/>
</dbReference>
<comment type="function">
    <text evidence="10">Catalyzes the reduction of fatty acyl-CoA to fatty alcohols.</text>
</comment>
<protein>
    <recommendedName>
        <fullName evidence="10">Fatty acyl-CoA reductase</fullName>
        <ecNumber evidence="10">1.2.1.84</ecNumber>
    </recommendedName>
</protein>
<dbReference type="GO" id="GO:0035336">
    <property type="term" value="P:long-chain fatty-acyl-CoA metabolic process"/>
    <property type="evidence" value="ECO:0007669"/>
    <property type="project" value="TreeGrafter"/>
</dbReference>
<feature type="domain" description="Thioester reductase (TE)" evidence="12">
    <location>
        <begin position="59"/>
        <end position="328"/>
    </location>
</feature>
<dbReference type="FunFam" id="3.40.50.720:FF:000143">
    <property type="entry name" value="Fatty acyl-CoA reductase"/>
    <property type="match status" value="1"/>
</dbReference>
<dbReference type="GO" id="GO:0016020">
    <property type="term" value="C:membrane"/>
    <property type="evidence" value="ECO:0007669"/>
    <property type="project" value="UniProtKB-SubCell"/>
</dbReference>
<evidence type="ECO:0000313" key="14">
    <source>
        <dbReference type="Proteomes" id="UP001152799"/>
    </source>
</evidence>
<dbReference type="InterPro" id="IPR026055">
    <property type="entry name" value="FAR"/>
</dbReference>
<feature type="domain" description="Fatty acyl-CoA reductase C-terminal" evidence="11">
    <location>
        <begin position="400"/>
        <end position="496"/>
    </location>
</feature>
<evidence type="ECO:0000259" key="11">
    <source>
        <dbReference type="Pfam" id="PF03015"/>
    </source>
</evidence>
<dbReference type="Proteomes" id="UP001152799">
    <property type="component" value="Chromosome 4"/>
</dbReference>
<dbReference type="OrthoDB" id="429813at2759"/>
<dbReference type="Pfam" id="PF03015">
    <property type="entry name" value="Sterile"/>
    <property type="match status" value="1"/>
</dbReference>
<keyword evidence="7 10" id="KW-0443">Lipid metabolism</keyword>
<dbReference type="CDD" id="cd09071">
    <property type="entry name" value="FAR_C"/>
    <property type="match status" value="1"/>
</dbReference>
<accession>A0A9N9MQ61</accession>
<organism evidence="13 14">
    <name type="scientific">Ceutorhynchus assimilis</name>
    <name type="common">cabbage seed weevil</name>
    <dbReference type="NCBI Taxonomy" id="467358"/>
    <lineage>
        <taxon>Eukaryota</taxon>
        <taxon>Metazoa</taxon>
        <taxon>Ecdysozoa</taxon>
        <taxon>Arthropoda</taxon>
        <taxon>Hexapoda</taxon>
        <taxon>Insecta</taxon>
        <taxon>Pterygota</taxon>
        <taxon>Neoptera</taxon>
        <taxon>Endopterygota</taxon>
        <taxon>Coleoptera</taxon>
        <taxon>Polyphaga</taxon>
        <taxon>Cucujiformia</taxon>
        <taxon>Curculionidae</taxon>
        <taxon>Ceutorhynchinae</taxon>
        <taxon>Ceutorhynchus</taxon>
    </lineage>
</organism>
<reference evidence="13" key="1">
    <citation type="submission" date="2022-01" db="EMBL/GenBank/DDBJ databases">
        <authorList>
            <person name="King R."/>
        </authorList>
    </citation>
    <scope>NUCLEOTIDE SEQUENCE</scope>
</reference>
<evidence type="ECO:0000313" key="13">
    <source>
        <dbReference type="EMBL" id="CAG9767858.1"/>
    </source>
</evidence>
<comment type="catalytic activity">
    <reaction evidence="9 10">
        <text>a long-chain fatty acyl-CoA + 2 NADPH + 2 H(+) = a long-chain primary fatty alcohol + 2 NADP(+) + CoA</text>
        <dbReference type="Rhea" id="RHEA:52716"/>
        <dbReference type="ChEBI" id="CHEBI:15378"/>
        <dbReference type="ChEBI" id="CHEBI:57287"/>
        <dbReference type="ChEBI" id="CHEBI:57783"/>
        <dbReference type="ChEBI" id="CHEBI:58349"/>
        <dbReference type="ChEBI" id="CHEBI:77396"/>
        <dbReference type="ChEBI" id="CHEBI:83139"/>
        <dbReference type="EC" id="1.2.1.84"/>
    </reaction>
</comment>
<dbReference type="InterPro" id="IPR013120">
    <property type="entry name" value="FAR_NAD-bd"/>
</dbReference>
<proteinExistence type="inferred from homology"/>
<evidence type="ECO:0000256" key="5">
    <source>
        <dbReference type="ARBA" id="ARBA00022857"/>
    </source>
</evidence>
<dbReference type="InterPro" id="IPR033640">
    <property type="entry name" value="FAR_C"/>
</dbReference>
<evidence type="ECO:0000256" key="9">
    <source>
        <dbReference type="ARBA" id="ARBA00052530"/>
    </source>
</evidence>
<comment type="subcellular location">
    <subcellularLocation>
        <location evidence="1">Membrane</location>
        <topology evidence="1">Multi-pass membrane protein</topology>
    </subcellularLocation>
</comment>
<evidence type="ECO:0000256" key="10">
    <source>
        <dbReference type="RuleBase" id="RU363097"/>
    </source>
</evidence>
<sequence length="534" mass="60405">MISLSFQEAWAMGVPQQKLFSSTKSFKTHLKDMDNNNYIMPDISINNISKFYENTKIFITGATGFVGKALVEKLLRSCDKVDAIFLLMRPKRGIPVEQRLKEFVKNPVFNRIKDKNPDAFEKVKVIPGDVGLPNLGLSDEDRIFLIKNIDIVFHSAATVKFNENLKTAITLNTLGTKRMLELCEKMEKLKSCVHVSTAFSNTDKDIIDEQVYKPSYDAYAMINLIENLPDEVIESISSQLVGKHPNTYTFAKALAEQLVLEYSGNIPLAIVRPSIITAAWKEPFPGWVDNIGGITGILMECGRGTIKSIVCDDKCRMELIPVDIVVNTLLTSAWHTVAYGPTAMRVYNCTSGKLNPVTWKEFGEYTHKYSLKWPSKYVTWYPGFVYRTNTTVHNVCTMLYHNIPSALLDVFLYCTGKKPMMLKISRKFNQALIAGSFSSTNEWNFESASYKSLAKAVENAEDGEFFSVNIASNSGFDWDEYVGEFVKGVRQYILKDDISSLPKALSKLNRLYWFRIIFQALAGLLALRMSIAYF</sequence>